<dbReference type="GO" id="GO:0016020">
    <property type="term" value="C:membrane"/>
    <property type="evidence" value="ECO:0007669"/>
    <property type="project" value="UniProtKB-SubCell"/>
</dbReference>
<organism evidence="8 9">
    <name type="scientific">Oldenlandia corymbosa var. corymbosa</name>
    <dbReference type="NCBI Taxonomy" id="529605"/>
    <lineage>
        <taxon>Eukaryota</taxon>
        <taxon>Viridiplantae</taxon>
        <taxon>Streptophyta</taxon>
        <taxon>Embryophyta</taxon>
        <taxon>Tracheophyta</taxon>
        <taxon>Spermatophyta</taxon>
        <taxon>Magnoliopsida</taxon>
        <taxon>eudicotyledons</taxon>
        <taxon>Gunneridae</taxon>
        <taxon>Pentapetalae</taxon>
        <taxon>asterids</taxon>
        <taxon>lamiids</taxon>
        <taxon>Gentianales</taxon>
        <taxon>Rubiaceae</taxon>
        <taxon>Rubioideae</taxon>
        <taxon>Spermacoceae</taxon>
        <taxon>Hedyotis-Oldenlandia complex</taxon>
        <taxon>Oldenlandia</taxon>
    </lineage>
</organism>
<dbReference type="PANTHER" id="PTHR45868:SF63">
    <property type="entry name" value="HMA DOMAIN-CONTAINING PROTEIN"/>
    <property type="match status" value="1"/>
</dbReference>
<evidence type="ECO:0000256" key="5">
    <source>
        <dbReference type="ARBA" id="ARBA00024045"/>
    </source>
</evidence>
<comment type="subcellular location">
    <subcellularLocation>
        <location evidence="1">Membrane</location>
        <topology evidence="1">Peripheral membrane protein</topology>
    </subcellularLocation>
</comment>
<feature type="compositionally biased region" description="Low complexity" evidence="6">
    <location>
        <begin position="72"/>
        <end position="83"/>
    </location>
</feature>
<proteinExistence type="inferred from homology"/>
<evidence type="ECO:0000256" key="4">
    <source>
        <dbReference type="ARBA" id="ARBA00023289"/>
    </source>
</evidence>
<dbReference type="InterPro" id="IPR006121">
    <property type="entry name" value="HMA_dom"/>
</dbReference>
<evidence type="ECO:0000259" key="7">
    <source>
        <dbReference type="Pfam" id="PF00403"/>
    </source>
</evidence>
<dbReference type="Proteomes" id="UP001161247">
    <property type="component" value="Chromosome 1"/>
</dbReference>
<evidence type="ECO:0000313" key="8">
    <source>
        <dbReference type="EMBL" id="CAI9088236.1"/>
    </source>
</evidence>
<accession>A0AAV1BYN6</accession>
<evidence type="ECO:0000256" key="2">
    <source>
        <dbReference type="ARBA" id="ARBA00022481"/>
    </source>
</evidence>
<dbReference type="EMBL" id="OX459118">
    <property type="protein sequence ID" value="CAI9088236.1"/>
    <property type="molecule type" value="Genomic_DNA"/>
</dbReference>
<keyword evidence="2" id="KW-0488">Methylation</keyword>
<name>A0AAV1BYN6_OLDCO</name>
<reference evidence="8" key="1">
    <citation type="submission" date="2023-03" db="EMBL/GenBank/DDBJ databases">
        <authorList>
            <person name="Julca I."/>
        </authorList>
    </citation>
    <scope>NUCLEOTIDE SEQUENCE</scope>
</reference>
<comment type="similarity">
    <text evidence="5">Belongs to the HIPP family.</text>
</comment>
<gene>
    <name evidence="8" type="ORF">OLC1_LOCUS858</name>
</gene>
<evidence type="ECO:0000256" key="1">
    <source>
        <dbReference type="ARBA" id="ARBA00004170"/>
    </source>
</evidence>
<keyword evidence="4" id="KW-0636">Prenylation</keyword>
<evidence type="ECO:0000256" key="3">
    <source>
        <dbReference type="ARBA" id="ARBA00022723"/>
    </source>
</evidence>
<sequence length="180" mass="20431">MKIDSNCPECQKRAMDSIASIVGVYSVDYNAVEGTLEVSGEVDPNKLVRTAMRCDQHAKLLRAKITHPEIANRNNNRRPNNNCNDDDNNNHCYPAIEYGQHNHTTNGDALLLEGGFSGNDYNSGYSSNYPTLIERLEAEDYHSSRCGPMPEAVYVPSKHRSMDWSHYDRMRAEENWCTIM</sequence>
<dbReference type="InterPro" id="IPR036163">
    <property type="entry name" value="HMA_dom_sf"/>
</dbReference>
<dbReference type="PANTHER" id="PTHR45868">
    <property type="entry name" value="HEAVY METAL-ASSOCIATED ISOPRENYLATED PLANT PROTEIN 33-RELATED"/>
    <property type="match status" value="1"/>
</dbReference>
<dbReference type="AlphaFoldDB" id="A0AAV1BYN6"/>
<dbReference type="Pfam" id="PF00403">
    <property type="entry name" value="HMA"/>
    <property type="match status" value="1"/>
</dbReference>
<feature type="domain" description="HMA" evidence="7">
    <location>
        <begin position="7"/>
        <end position="50"/>
    </location>
</feature>
<keyword evidence="9" id="KW-1185">Reference proteome</keyword>
<dbReference type="SUPFAM" id="SSF55008">
    <property type="entry name" value="HMA, heavy metal-associated domain"/>
    <property type="match status" value="1"/>
</dbReference>
<feature type="region of interest" description="Disordered" evidence="6">
    <location>
        <begin position="66"/>
        <end position="86"/>
    </location>
</feature>
<protein>
    <submittedName>
        <fullName evidence="8">OLC1v1022516C1</fullName>
    </submittedName>
</protein>
<evidence type="ECO:0000313" key="9">
    <source>
        <dbReference type="Proteomes" id="UP001161247"/>
    </source>
</evidence>
<keyword evidence="4" id="KW-0449">Lipoprotein</keyword>
<dbReference type="GO" id="GO:0009626">
    <property type="term" value="P:plant-type hypersensitive response"/>
    <property type="evidence" value="ECO:0007669"/>
    <property type="project" value="UniProtKB-KW"/>
</dbReference>
<dbReference type="Gene3D" id="3.30.70.100">
    <property type="match status" value="1"/>
</dbReference>
<keyword evidence="3" id="KW-0479">Metal-binding</keyword>
<dbReference type="GO" id="GO:0046872">
    <property type="term" value="F:metal ion binding"/>
    <property type="evidence" value="ECO:0007669"/>
    <property type="project" value="UniProtKB-KW"/>
</dbReference>
<evidence type="ECO:0000256" key="6">
    <source>
        <dbReference type="SAM" id="MobiDB-lite"/>
    </source>
</evidence>